<dbReference type="AlphaFoldDB" id="A0A0A8VGR5"/>
<gene>
    <name evidence="1" type="ORF">CSF007_5015</name>
</gene>
<organism evidence="1">
    <name type="scientific">Yersinia ruckeri</name>
    <dbReference type="NCBI Taxonomy" id="29486"/>
    <lineage>
        <taxon>Bacteria</taxon>
        <taxon>Pseudomonadati</taxon>
        <taxon>Pseudomonadota</taxon>
        <taxon>Gammaproteobacteria</taxon>
        <taxon>Enterobacterales</taxon>
        <taxon>Yersiniaceae</taxon>
        <taxon>Yersinia</taxon>
    </lineage>
</organism>
<accession>A0A0A8VGR5</accession>
<sequence length="40" mass="4787">MCKHRPERIMSGEEGVEHIMRQRRGKRLRSQFLSQNSGFL</sequence>
<evidence type="ECO:0000313" key="1">
    <source>
        <dbReference type="EMBL" id="CEK26771.1"/>
    </source>
</evidence>
<reference evidence="1" key="1">
    <citation type="journal article" date="2015" name="Genome Announc.">
        <title>Complete Genome Sequence of Yersinia ruckeri Strain CSF007-82, Etiologic Agent of Red Mouth Disease in Salmonid Fish.</title>
        <authorList>
            <person name="Nelson M.C."/>
            <person name="LaPatra S.E."/>
            <person name="Welch T.J."/>
            <person name="Graf J."/>
        </authorList>
    </citation>
    <scope>NUCLEOTIDE SEQUENCE</scope>
    <source>
        <strain evidence="1">CSF007-82</strain>
    </source>
</reference>
<dbReference type="EMBL" id="LN681231">
    <property type="protein sequence ID" value="CEK26771.1"/>
    <property type="molecule type" value="Genomic_DNA"/>
</dbReference>
<name>A0A0A8VGR5_YERRU</name>
<proteinExistence type="predicted"/>
<protein>
    <submittedName>
        <fullName evidence="1">Uncharacterized protein</fullName>
    </submittedName>
</protein>